<keyword evidence="2" id="KW-1185">Reference proteome</keyword>
<evidence type="ECO:0000313" key="1">
    <source>
        <dbReference type="EMBL" id="GLS13293.1"/>
    </source>
</evidence>
<sequence length="431" mass="46983">MSVSDPTDPRAIELRRMKRVALASLLAAAAGLSLSLALGAQGGWSWLKAFCEAAVVGGLADWFAVTALFRRPLGLPIPHTALIPANKPRIADNLAVFVRDSFLSTEMLLQKLAVFNPGERLGQWLREPGNVAAALGSVRPVALQALKFLDEPAVRQGLSAFLLERARRWDAAPTAANVLAVLTHEGRHQVLLDSALESLRRYLDQPDVRELLAQRIAGFARKQWPTAVSLLDKVSSRVDQWGGGLAEKVVLELIQETERALSQPDHEVRRSLDAQVQALVERLRSDPTFSERIGAFKDGLVHSPSVRSYLDSLLTDLRLHLETDLQREDSVLLAQLGGVLDALGQRLAQDEHLIAAINAHVMASATQLAERLRDSVAGHIASTVKAWDERSLVQQIELGVGRDLQFVRLNGTLVGGVIGLALHTATWLAAR</sequence>
<dbReference type="InterPro" id="IPR007383">
    <property type="entry name" value="DUF445"/>
</dbReference>
<dbReference type="Pfam" id="PF04286">
    <property type="entry name" value="DUF445"/>
    <property type="match status" value="1"/>
</dbReference>
<gene>
    <name evidence="1" type="ORF">GCM10007935_07220</name>
</gene>
<reference evidence="2" key="1">
    <citation type="journal article" date="2019" name="Int. J. Syst. Evol. Microbiol.">
        <title>The Global Catalogue of Microorganisms (GCM) 10K type strain sequencing project: providing services to taxonomists for standard genome sequencing and annotation.</title>
        <authorList>
            <consortium name="The Broad Institute Genomics Platform"/>
            <consortium name="The Broad Institute Genome Sequencing Center for Infectious Disease"/>
            <person name="Wu L."/>
            <person name="Ma J."/>
        </authorList>
    </citation>
    <scope>NUCLEOTIDE SEQUENCE [LARGE SCALE GENOMIC DNA]</scope>
    <source>
        <strain evidence="2">NBRC 109341</strain>
    </source>
</reference>
<dbReference type="Proteomes" id="UP001156903">
    <property type="component" value="Unassembled WGS sequence"/>
</dbReference>
<dbReference type="PANTHER" id="PTHR38442">
    <property type="entry name" value="INNER MEMBRANE PROTEIN-RELATED"/>
    <property type="match status" value="1"/>
</dbReference>
<comment type="caution">
    <text evidence="1">The sequence shown here is derived from an EMBL/GenBank/DDBJ whole genome shotgun (WGS) entry which is preliminary data.</text>
</comment>
<dbReference type="RefSeq" id="WP_284306740.1">
    <property type="nucleotide sequence ID" value="NZ_BSPB01000004.1"/>
</dbReference>
<accession>A0ABQ6BYN6</accession>
<protein>
    <submittedName>
        <fullName evidence="1">Membrane protein</fullName>
    </submittedName>
</protein>
<proteinExistence type="predicted"/>
<name>A0ABQ6BYN6_9BURK</name>
<evidence type="ECO:0000313" key="2">
    <source>
        <dbReference type="Proteomes" id="UP001156903"/>
    </source>
</evidence>
<organism evidence="1 2">
    <name type="scientific">Hydrogenophaga electricum</name>
    <dbReference type="NCBI Taxonomy" id="1230953"/>
    <lineage>
        <taxon>Bacteria</taxon>
        <taxon>Pseudomonadati</taxon>
        <taxon>Pseudomonadota</taxon>
        <taxon>Betaproteobacteria</taxon>
        <taxon>Burkholderiales</taxon>
        <taxon>Comamonadaceae</taxon>
        <taxon>Hydrogenophaga</taxon>
    </lineage>
</organism>
<dbReference type="PANTHER" id="PTHR38442:SF1">
    <property type="entry name" value="INNER MEMBRANE PROTEIN"/>
    <property type="match status" value="1"/>
</dbReference>
<dbReference type="EMBL" id="BSPB01000004">
    <property type="protein sequence ID" value="GLS13293.1"/>
    <property type="molecule type" value="Genomic_DNA"/>
</dbReference>